<evidence type="ECO:0000313" key="6">
    <source>
        <dbReference type="EMBL" id="KWV47828.1"/>
    </source>
</evidence>
<dbReference type="AlphaFoldDB" id="A0A109JF91"/>
<evidence type="ECO:0000256" key="5">
    <source>
        <dbReference type="ARBA" id="ARBA00022801"/>
    </source>
</evidence>
<reference evidence="6 7" key="1">
    <citation type="submission" date="2015-11" db="EMBL/GenBank/DDBJ databases">
        <title>Draft Genome Sequence of the Strain BR 10303 (Bradyrhizobium sp.) isolated from nodules of Centrolobium paraense.</title>
        <authorList>
            <person name="Zelli J.E."/>
            <person name="Simoes-Araujo J.L."/>
            <person name="Barauna A.C."/>
            <person name="Silva K."/>
        </authorList>
    </citation>
    <scope>NUCLEOTIDE SEQUENCE [LARGE SCALE GENOMIC DNA]</scope>
    <source>
        <strain evidence="6 7">BR 10303</strain>
    </source>
</reference>
<accession>A0A109JF91</accession>
<evidence type="ECO:0000256" key="2">
    <source>
        <dbReference type="ARBA" id="ARBA00022649"/>
    </source>
</evidence>
<evidence type="ECO:0008006" key="8">
    <source>
        <dbReference type="Google" id="ProtNLM"/>
    </source>
</evidence>
<keyword evidence="3" id="KW-0540">Nuclease</keyword>
<dbReference type="GO" id="GO:0000166">
    <property type="term" value="F:nucleotide binding"/>
    <property type="evidence" value="ECO:0007669"/>
    <property type="project" value="UniProtKB-KW"/>
</dbReference>
<keyword evidence="7" id="KW-1185">Reference proteome</keyword>
<evidence type="ECO:0000256" key="4">
    <source>
        <dbReference type="ARBA" id="ARBA00022741"/>
    </source>
</evidence>
<dbReference type="GO" id="GO:0016787">
    <property type="term" value="F:hydrolase activity"/>
    <property type="evidence" value="ECO:0007669"/>
    <property type="project" value="UniProtKB-KW"/>
</dbReference>
<dbReference type="RefSeq" id="WP_066513688.1">
    <property type="nucleotide sequence ID" value="NZ_LNCU01000112.1"/>
</dbReference>
<organism evidence="6 7">
    <name type="scientific">Bradyrhizobium macuxiense</name>
    <dbReference type="NCBI Taxonomy" id="1755647"/>
    <lineage>
        <taxon>Bacteria</taxon>
        <taxon>Pseudomonadati</taxon>
        <taxon>Pseudomonadota</taxon>
        <taxon>Alphaproteobacteria</taxon>
        <taxon>Hyphomicrobiales</taxon>
        <taxon>Nitrobacteraceae</taxon>
        <taxon>Bradyrhizobium</taxon>
    </lineage>
</organism>
<keyword evidence="5" id="KW-0378">Hydrolase</keyword>
<gene>
    <name evidence="6" type="ORF">AS156_19570</name>
</gene>
<evidence type="ECO:0000256" key="1">
    <source>
        <dbReference type="ARBA" id="ARBA00022553"/>
    </source>
</evidence>
<protein>
    <recommendedName>
        <fullName evidence="8">DUF86 domain-containing protein</fullName>
    </recommendedName>
</protein>
<dbReference type="PANTHER" id="PTHR34139:SF1">
    <property type="entry name" value="RNASE MJ1380-RELATED"/>
    <property type="match status" value="1"/>
</dbReference>
<evidence type="ECO:0000313" key="7">
    <source>
        <dbReference type="Proteomes" id="UP000057737"/>
    </source>
</evidence>
<dbReference type="InterPro" id="IPR051813">
    <property type="entry name" value="HepT_RNase_toxin"/>
</dbReference>
<proteinExistence type="predicted"/>
<dbReference type="InterPro" id="IPR008201">
    <property type="entry name" value="HepT-like"/>
</dbReference>
<name>A0A109JF91_9BRAD</name>
<dbReference type="GO" id="GO:0004540">
    <property type="term" value="F:RNA nuclease activity"/>
    <property type="evidence" value="ECO:0007669"/>
    <property type="project" value="InterPro"/>
</dbReference>
<keyword evidence="4" id="KW-0547">Nucleotide-binding</keyword>
<dbReference type="Proteomes" id="UP000057737">
    <property type="component" value="Unassembled WGS sequence"/>
</dbReference>
<comment type="caution">
    <text evidence="6">The sequence shown here is derived from an EMBL/GenBank/DDBJ whole genome shotgun (WGS) entry which is preliminary data.</text>
</comment>
<dbReference type="GO" id="GO:0110001">
    <property type="term" value="C:toxin-antitoxin complex"/>
    <property type="evidence" value="ECO:0007669"/>
    <property type="project" value="InterPro"/>
</dbReference>
<evidence type="ECO:0000256" key="3">
    <source>
        <dbReference type="ARBA" id="ARBA00022722"/>
    </source>
</evidence>
<sequence length="70" mass="7884">MEIISEASRRLPADLKARHPGIAWRQMAGAGNVYRHDYEDVAAQLVWDTVERALPPLRAVIEQEIARSTS</sequence>
<keyword evidence="2" id="KW-1277">Toxin-antitoxin system</keyword>
<keyword evidence="1" id="KW-0597">Phosphoprotein</keyword>
<dbReference type="OrthoDB" id="4829434at2"/>
<dbReference type="PANTHER" id="PTHR34139">
    <property type="entry name" value="UPF0331 PROTEIN MJ0127"/>
    <property type="match status" value="1"/>
</dbReference>
<dbReference type="Pfam" id="PF01934">
    <property type="entry name" value="HepT-like"/>
    <property type="match status" value="1"/>
</dbReference>
<dbReference type="EMBL" id="LNCU01000112">
    <property type="protein sequence ID" value="KWV47828.1"/>
    <property type="molecule type" value="Genomic_DNA"/>
</dbReference>